<keyword evidence="3" id="KW-0653">Protein transport</keyword>
<sequence>MQGVSILAGSRRVLSTQFTTSPLRAALAIDAALASTDSVVWVPNLNPGVSSRRSRKSFARTHGDDAEFESEDDDDGVVDDSVEDDEGIEVQPWASTSKRQAVMGGSAVCQIERNGLRYIAPISREVDPIIPLHFLHQLHEVLENYIGGSVTEASLKDHFDIVLALLEEMLTAGRPQLTETAQLRELVVPPSQLLAKVASTAANVAGLTVATQSSANALLASPLPWRRGGIKYSSNEIYFDVTEALDFVLDKSGKIVSGSITGDVVCRSRLSGMPDLVLSFTDPSHIEDAAFHSSVRYGRWTKDKVVSFVPPDGSISLMTFRVGSPVPKSSLTSSAATALAVLPIQITSSVTHGSQGGAFTISLISRAAANRPLTNLVVRLPLGTGASGVTANVTGGPFHRDSNGNIEGGGAGRWDVLTSPNGEGSVLVWTVDELAATDRAAVLQGQYMSPSGSRGTPAFTVEFTSAEAGFSGLRIAGLKVQGETYSIYKGVRVRGKGKIEVRCV</sequence>
<evidence type="ECO:0000256" key="3">
    <source>
        <dbReference type="ARBA" id="ARBA00022927"/>
    </source>
</evidence>
<accession>A0A238FTA1</accession>
<proteinExistence type="predicted"/>
<protein>
    <submittedName>
        <fullName evidence="7">BQ2448_8097 protein</fullName>
    </submittedName>
</protein>
<dbReference type="SUPFAM" id="SSF49447">
    <property type="entry name" value="Second domain of Mu2 adaptin subunit (ap50) of ap2 adaptor"/>
    <property type="match status" value="1"/>
</dbReference>
<evidence type="ECO:0000313" key="8">
    <source>
        <dbReference type="Proteomes" id="UP000198372"/>
    </source>
</evidence>
<organism evidence="7 8">
    <name type="scientific">Microbotryum intermedium</name>
    <dbReference type="NCBI Taxonomy" id="269621"/>
    <lineage>
        <taxon>Eukaryota</taxon>
        <taxon>Fungi</taxon>
        <taxon>Dikarya</taxon>
        <taxon>Basidiomycota</taxon>
        <taxon>Pucciniomycotina</taxon>
        <taxon>Microbotryomycetes</taxon>
        <taxon>Microbotryales</taxon>
        <taxon>Microbotryaceae</taxon>
        <taxon>Microbotryum</taxon>
    </lineage>
</organism>
<gene>
    <name evidence="7" type="ORF">BQ2448_8097</name>
</gene>
<evidence type="ECO:0000313" key="7">
    <source>
        <dbReference type="EMBL" id="SCV74458.1"/>
    </source>
</evidence>
<dbReference type="InterPro" id="IPR028565">
    <property type="entry name" value="MHD"/>
</dbReference>
<dbReference type="PROSITE" id="PS51072">
    <property type="entry name" value="MHD"/>
    <property type="match status" value="1"/>
</dbReference>
<dbReference type="EMBL" id="FMSP01000021">
    <property type="protein sequence ID" value="SCV74458.1"/>
    <property type="molecule type" value="Genomic_DNA"/>
</dbReference>
<dbReference type="InterPro" id="IPR001392">
    <property type="entry name" value="Clathrin_mu"/>
</dbReference>
<keyword evidence="8" id="KW-1185">Reference proteome</keyword>
<evidence type="ECO:0000256" key="5">
    <source>
        <dbReference type="SAM" id="MobiDB-lite"/>
    </source>
</evidence>
<dbReference type="Gene3D" id="2.60.40.1170">
    <property type="entry name" value="Mu homology domain, subdomain B"/>
    <property type="match status" value="2"/>
</dbReference>
<dbReference type="PRINTS" id="PR00314">
    <property type="entry name" value="CLATHRINADPT"/>
</dbReference>
<feature type="region of interest" description="Disordered" evidence="5">
    <location>
        <begin position="49"/>
        <end position="77"/>
    </location>
</feature>
<evidence type="ECO:0000256" key="4">
    <source>
        <dbReference type="ARBA" id="ARBA00023136"/>
    </source>
</evidence>
<dbReference type="InterPro" id="IPR011012">
    <property type="entry name" value="Longin-like_dom_sf"/>
</dbReference>
<dbReference type="SUPFAM" id="SSF64356">
    <property type="entry name" value="SNARE-like"/>
    <property type="match status" value="1"/>
</dbReference>
<reference evidence="8" key="1">
    <citation type="submission" date="2016-09" db="EMBL/GenBank/DDBJ databases">
        <authorList>
            <person name="Jeantristanb JTB J.-T."/>
            <person name="Ricardo R."/>
        </authorList>
    </citation>
    <scope>NUCLEOTIDE SEQUENCE [LARGE SCALE GENOMIC DNA]</scope>
</reference>
<feature type="domain" description="MHD" evidence="6">
    <location>
        <begin position="234"/>
        <end position="504"/>
    </location>
</feature>
<dbReference type="GO" id="GO:0016192">
    <property type="term" value="P:vesicle-mediated transport"/>
    <property type="evidence" value="ECO:0007669"/>
    <property type="project" value="InterPro"/>
</dbReference>
<dbReference type="Proteomes" id="UP000198372">
    <property type="component" value="Unassembled WGS sequence"/>
</dbReference>
<dbReference type="InterPro" id="IPR036168">
    <property type="entry name" value="AP2_Mu_C_sf"/>
</dbReference>
<comment type="subcellular location">
    <subcellularLocation>
        <location evidence="1">Endomembrane system</location>
    </subcellularLocation>
</comment>
<dbReference type="Pfam" id="PF00928">
    <property type="entry name" value="Adap_comp_sub"/>
    <property type="match status" value="1"/>
</dbReference>
<dbReference type="CDD" id="cd09252">
    <property type="entry name" value="AP-3_Mu3_Cterm"/>
    <property type="match status" value="1"/>
</dbReference>
<evidence type="ECO:0000256" key="1">
    <source>
        <dbReference type="ARBA" id="ARBA00004308"/>
    </source>
</evidence>
<keyword evidence="2" id="KW-0813">Transport</keyword>
<dbReference type="Gene3D" id="3.30.450.60">
    <property type="match status" value="1"/>
</dbReference>
<dbReference type="GO" id="GO:0030131">
    <property type="term" value="C:clathrin adaptor complex"/>
    <property type="evidence" value="ECO:0007669"/>
    <property type="project" value="InterPro"/>
</dbReference>
<dbReference type="PANTHER" id="PTHR10529">
    <property type="entry name" value="AP COMPLEX SUBUNIT MU"/>
    <property type="match status" value="1"/>
</dbReference>
<name>A0A238FTA1_9BASI</name>
<dbReference type="OrthoDB" id="870at2759"/>
<dbReference type="STRING" id="269621.A0A238FTA1"/>
<dbReference type="GO" id="GO:0006886">
    <property type="term" value="P:intracellular protein transport"/>
    <property type="evidence" value="ECO:0007669"/>
    <property type="project" value="InterPro"/>
</dbReference>
<evidence type="ECO:0000259" key="6">
    <source>
        <dbReference type="PROSITE" id="PS51072"/>
    </source>
</evidence>
<dbReference type="GO" id="GO:0012505">
    <property type="term" value="C:endomembrane system"/>
    <property type="evidence" value="ECO:0007669"/>
    <property type="project" value="UniProtKB-SubCell"/>
</dbReference>
<dbReference type="InterPro" id="IPR050431">
    <property type="entry name" value="Adaptor_comp_med_subunit"/>
</dbReference>
<keyword evidence="4" id="KW-0472">Membrane</keyword>
<dbReference type="AlphaFoldDB" id="A0A238FTA1"/>
<feature type="compositionally biased region" description="Acidic residues" evidence="5">
    <location>
        <begin position="66"/>
        <end position="77"/>
    </location>
</feature>
<evidence type="ECO:0000256" key="2">
    <source>
        <dbReference type="ARBA" id="ARBA00022448"/>
    </source>
</evidence>